<evidence type="ECO:0008006" key="3">
    <source>
        <dbReference type="Google" id="ProtNLM"/>
    </source>
</evidence>
<accession>A0A9P0I618</accession>
<name>A0A9P0I618_SPOLI</name>
<proteinExistence type="predicted"/>
<dbReference type="PANTHER" id="PTHR20978">
    <property type="entry name" value="SPLICING FACTOR 3B SUBUNIT 5"/>
    <property type="match status" value="1"/>
</dbReference>
<evidence type="ECO:0000313" key="2">
    <source>
        <dbReference type="Proteomes" id="UP001153321"/>
    </source>
</evidence>
<organism evidence="1 2">
    <name type="scientific">Spodoptera littoralis</name>
    <name type="common">Egyptian cotton leafworm</name>
    <dbReference type="NCBI Taxonomy" id="7109"/>
    <lineage>
        <taxon>Eukaryota</taxon>
        <taxon>Metazoa</taxon>
        <taxon>Ecdysozoa</taxon>
        <taxon>Arthropoda</taxon>
        <taxon>Hexapoda</taxon>
        <taxon>Insecta</taxon>
        <taxon>Pterygota</taxon>
        <taxon>Neoptera</taxon>
        <taxon>Endopterygota</taxon>
        <taxon>Lepidoptera</taxon>
        <taxon>Glossata</taxon>
        <taxon>Ditrysia</taxon>
        <taxon>Noctuoidea</taxon>
        <taxon>Noctuidae</taxon>
        <taxon>Amphipyrinae</taxon>
        <taxon>Spodoptera</taxon>
    </lineage>
</organism>
<protein>
    <recommendedName>
        <fullName evidence="3">Splicing factor 3B subunit 5</fullName>
    </recommendedName>
</protein>
<dbReference type="AlphaFoldDB" id="A0A9P0I618"/>
<sequence length="208" mass="22881">MVDHLGHHGLSCSRSAGRIARHASINDIIRRALIIAGVPAVLEPKGLARDDGKRPDGMSIMPWKLGRSLVWDATCVDTLAPSHLPVTAGCAGSAAASAESLKRRKYNNLAGSYIFVGVETLGKMGERYNIHSQLEHLQSKYIGTGHADTTKYEWLTNQHRDSCCSYMGHPDLLSYFAIVENESKARVKFNLMERMLQPCGPPPEKPED</sequence>
<keyword evidence="2" id="KW-1185">Reference proteome</keyword>
<dbReference type="GO" id="GO:0000398">
    <property type="term" value="P:mRNA splicing, via spliceosome"/>
    <property type="evidence" value="ECO:0007669"/>
    <property type="project" value="TreeGrafter"/>
</dbReference>
<dbReference type="EMBL" id="LR824552">
    <property type="protein sequence ID" value="CAH1640671.1"/>
    <property type="molecule type" value="Genomic_DNA"/>
</dbReference>
<dbReference type="Pfam" id="PF07189">
    <property type="entry name" value="SF3b10"/>
    <property type="match status" value="1"/>
</dbReference>
<dbReference type="GO" id="GO:0071011">
    <property type="term" value="C:precatalytic spliceosome"/>
    <property type="evidence" value="ECO:0007669"/>
    <property type="project" value="TreeGrafter"/>
</dbReference>
<dbReference type="GO" id="GO:0005686">
    <property type="term" value="C:U2 snRNP"/>
    <property type="evidence" value="ECO:0007669"/>
    <property type="project" value="TreeGrafter"/>
</dbReference>
<dbReference type="InterPro" id="IPR009846">
    <property type="entry name" value="SF3b5/RDS3-10"/>
</dbReference>
<dbReference type="PANTHER" id="PTHR20978:SF0">
    <property type="entry name" value="SPLICING FACTOR 3B SUBUNIT 5"/>
    <property type="match status" value="1"/>
</dbReference>
<evidence type="ECO:0000313" key="1">
    <source>
        <dbReference type="EMBL" id="CAH1640671.1"/>
    </source>
</evidence>
<gene>
    <name evidence="1" type="ORF">SPLIT_LOCUS6027</name>
</gene>
<dbReference type="Proteomes" id="UP001153321">
    <property type="component" value="Chromosome 21"/>
</dbReference>
<reference evidence="1" key="1">
    <citation type="submission" date="2022-02" db="EMBL/GenBank/DDBJ databases">
        <authorList>
            <person name="King R."/>
        </authorList>
    </citation>
    <scope>NUCLEOTIDE SEQUENCE</scope>
</reference>